<feature type="compositionally biased region" description="Polar residues" evidence="2">
    <location>
        <begin position="809"/>
        <end position="829"/>
    </location>
</feature>
<keyword evidence="4" id="KW-1185">Reference proteome</keyword>
<feature type="compositionally biased region" description="Polar residues" evidence="2">
    <location>
        <begin position="117"/>
        <end position="126"/>
    </location>
</feature>
<dbReference type="InParanoid" id="A0A218YUS5"/>
<evidence type="ECO:0000256" key="2">
    <source>
        <dbReference type="SAM" id="MobiDB-lite"/>
    </source>
</evidence>
<comment type="caution">
    <text evidence="3">The sequence shown here is derived from an EMBL/GenBank/DDBJ whole genome shotgun (WGS) entry which is preliminary data.</text>
</comment>
<feature type="compositionally biased region" description="Polar residues" evidence="2">
    <location>
        <begin position="82"/>
        <end position="105"/>
    </location>
</feature>
<dbReference type="CDD" id="cd00067">
    <property type="entry name" value="GAL4"/>
    <property type="match status" value="1"/>
</dbReference>
<keyword evidence="1" id="KW-0539">Nucleus</keyword>
<feature type="region of interest" description="Disordered" evidence="2">
    <location>
        <begin position="405"/>
        <end position="477"/>
    </location>
</feature>
<dbReference type="InterPro" id="IPR001138">
    <property type="entry name" value="Zn2Cys6_DnaBD"/>
</dbReference>
<feature type="compositionally biased region" description="Polar residues" evidence="2">
    <location>
        <begin position="405"/>
        <end position="444"/>
    </location>
</feature>
<dbReference type="AlphaFoldDB" id="A0A218YUS5"/>
<dbReference type="OrthoDB" id="4850804at2759"/>
<evidence type="ECO:0000313" key="4">
    <source>
        <dbReference type="Proteomes" id="UP000242519"/>
    </source>
</evidence>
<organism evidence="3 4">
    <name type="scientific">Diplocarpon coronariae</name>
    <dbReference type="NCBI Taxonomy" id="2795749"/>
    <lineage>
        <taxon>Eukaryota</taxon>
        <taxon>Fungi</taxon>
        <taxon>Dikarya</taxon>
        <taxon>Ascomycota</taxon>
        <taxon>Pezizomycotina</taxon>
        <taxon>Leotiomycetes</taxon>
        <taxon>Helotiales</taxon>
        <taxon>Drepanopezizaceae</taxon>
        <taxon>Diplocarpon</taxon>
    </lineage>
</organism>
<dbReference type="GO" id="GO:0008270">
    <property type="term" value="F:zinc ion binding"/>
    <property type="evidence" value="ECO:0007669"/>
    <property type="project" value="InterPro"/>
</dbReference>
<proteinExistence type="predicted"/>
<gene>
    <name evidence="3" type="ORF">B2J93_8227</name>
</gene>
<dbReference type="EMBL" id="MZNU01000414">
    <property type="protein sequence ID" value="OWO98002.1"/>
    <property type="molecule type" value="Genomic_DNA"/>
</dbReference>
<feature type="compositionally biased region" description="Low complexity" evidence="2">
    <location>
        <begin position="212"/>
        <end position="229"/>
    </location>
</feature>
<feature type="region of interest" description="Disordered" evidence="2">
    <location>
        <begin position="203"/>
        <end position="253"/>
    </location>
</feature>
<dbReference type="GO" id="GO:0000981">
    <property type="term" value="F:DNA-binding transcription factor activity, RNA polymerase II-specific"/>
    <property type="evidence" value="ECO:0007669"/>
    <property type="project" value="InterPro"/>
</dbReference>
<name>A0A218YUS5_9HELO</name>
<feature type="compositionally biased region" description="Polar residues" evidence="2">
    <location>
        <begin position="230"/>
        <end position="253"/>
    </location>
</feature>
<dbReference type="SUPFAM" id="SSF57701">
    <property type="entry name" value="Zn2/Cys6 DNA-binding domain"/>
    <property type="match status" value="1"/>
</dbReference>
<protein>
    <submittedName>
        <fullName evidence="3">Uncharacterized protein</fullName>
    </submittedName>
</protein>
<feature type="compositionally biased region" description="Low complexity" evidence="2">
    <location>
        <begin position="466"/>
        <end position="477"/>
    </location>
</feature>
<dbReference type="Proteomes" id="UP000242519">
    <property type="component" value="Unassembled WGS sequence"/>
</dbReference>
<evidence type="ECO:0000313" key="3">
    <source>
        <dbReference type="EMBL" id="OWO98002.1"/>
    </source>
</evidence>
<sequence>MAASFTITQPFLGAPLQFQPDLGSKELEALVDAYVSGHGSKQEKFSVVTVEFFNHATVDLNTGALTRTYDVYIAPIFDHSPMESQSSGHSPTIFTPSPGSSTTLGDSGYGSFGMPTPSVTPRTRTLGSARLVKRAAKRDSKTKMPKVEETRLPGFSIMTKDGIDVTTTAGRGTKTREQREHAHLMRILKACDACKRKKIRCDPSHRTSHNLSRTSSTTMTSSASAGSRSQYEGNGNLPSLTRQSTQASQGTPFTPLNAIDDFVLFPEDASWNPEMSQADLGSFNFDLADTDWKMGSEFDLSFGGRQQPFVGNLDIDPQLVHSFNQQPHSSAGQQNITSIPHTIGSYPVPAERFDLDQYLVPNQRAPVYIGPHSAAQHQEFFQQSSMSPGPSGDLIPSTSDWSLLESTLQNSPGGDANLSSPMRPPSSQTSSGGIQQRASRNQEAVMTRGKSTAMHASGSGSRSGTVVDPPDNLDVPPASKQRRALAVHWGGSSSFAGGLSTLAQECQTVSERLRAIKSSGSENIALVKELQSLGSVARFLRTGGTTVPMSTRAEVQVYQAQLQNLSTRLLEPSSGSRPAANPLLNTLDPDFYPEFLRQCQVQARRLVSSLCATVNSSQVQSTGAHSPMNAGPLTPGPRLQLFSPSLSQEMEYASLISGDIWVDSAMGCQTCNGASVMETSPVSARGDGVARSHPSHSCIGNGLFSRRSQGEELGRGTSCMQEVFGSSLSVEEPRVDLDQAGSPNKFALPLPLTSQPDALPLQTEQLGRNLDIQVNSAVDCYDVPASRRKSSHRNAQLFAGHASIEEVLQVQSSTERSPSTTLQTPTDNGTGVPDLTESHCLASSVIRLLAVMAVLAVIGSLFSCLKIFTSDTLPALSVLVQDSGHLRGSCHEWVGTDPSVSVAKLLLCAPMVTQSPSHGDMLRYEEHSRAKSDQRGEIHAEKQQAVVVAAKRFPPRDDSSVIRDRELRPELQLGC</sequence>
<evidence type="ECO:0000256" key="1">
    <source>
        <dbReference type="ARBA" id="ARBA00023242"/>
    </source>
</evidence>
<feature type="region of interest" description="Disordered" evidence="2">
    <location>
        <begin position="809"/>
        <end position="833"/>
    </location>
</feature>
<accession>A0A218YUS5</accession>
<dbReference type="InterPro" id="IPR036864">
    <property type="entry name" value="Zn2-C6_fun-type_DNA-bd_sf"/>
</dbReference>
<reference evidence="3 4" key="1">
    <citation type="submission" date="2017-04" db="EMBL/GenBank/DDBJ databases">
        <title>Draft genome sequence of Marssonina coronaria NL1: causal agent of apple blotch.</title>
        <authorList>
            <person name="Cheng Q."/>
        </authorList>
    </citation>
    <scope>NUCLEOTIDE SEQUENCE [LARGE SCALE GENOMIC DNA]</scope>
    <source>
        <strain evidence="3 4">NL1</strain>
    </source>
</reference>
<feature type="region of interest" description="Disordered" evidence="2">
    <location>
        <begin position="82"/>
        <end position="127"/>
    </location>
</feature>